<evidence type="ECO:0000256" key="5">
    <source>
        <dbReference type="ARBA" id="ARBA00022806"/>
    </source>
</evidence>
<evidence type="ECO:0000256" key="3">
    <source>
        <dbReference type="ARBA" id="ARBA00022741"/>
    </source>
</evidence>
<comment type="subcellular location">
    <subcellularLocation>
        <location evidence="1">Nucleus</location>
    </subcellularLocation>
</comment>
<sequence length="1651" mass="191606">MGLGKTIQTIALLAHLASFKAIWGPHLVIVPTSVMLNWEIEFKKWCPALKILTYYGSHKERSAKRKGWTRSNAFHVCITSYNIAMQDATKFRRMQWHYLILDEAHHIKNYRSQRWQTLLGFKSRKRLLLTGTPLQNSLMELWSLMHFLMPSVFESHLDFKDWFDQPISELIESGKNTNIKQLTTLHKVLRPFILRRLKDDVEKQLPKKHEHIIRCRMSKRQRFLYDDFMSKSDTRQKIVSGSFLNVANVLMQLRKVCNHPDLFDPRPVSSPFFNQSLQYQVPTIFLNLTKKKVDVSLHNCDMTLTSIKFFKNKRNNDVELKNYLLKPNVKIDIKPPPSSPFLEKIALRRASNKRQRILRIVNANSNRIYKSNALYTSDLIKFVTIQPKTFCHVPSISDENIKKFSIYHDKVKSDYIKFTPSKYNSKYEQNVNDLTNLHKEIKKTSQPFDALCMLKSLIFPENRLIQYDSGKLQALDKLLRDLHNNSHRVLIFTQMTKVLDILEIFLCYHNYKYFRLDGSTKIEKRQALMERFNCDDKIFCFILSTRSGGLGINLIGADCVIFYDSDWNPTMDAQAQDRCHRIGQTRDVHIYRLVSEFTIEENILNKANQKKLLGDLAIENGSFTTEFFEKTNINDIFENVAKDEMKLYKISQDEINRCLFEAEDEEDVEAAKKLQSEVKADKVDFDDDFRDELIIEHSLENDEYKFTPVEQFSIDLIESSIPKPDETVQNDTLYEPMSKRAKNSAYHTTNEHPLTYVKTNKMQVSKMKNIYEAVPEPTKKQIKCSQYSHMLASGASLLKYSAPKETPLVVKVEKNKIKKKKNCKVKTIQPQKFIKENVAQTRSRSKNVRLDSQHVERPHVDLQKNRISPIKISETSIKPKPNVLNTFIPTQFKNIRVFRLPKNTNSNHVKIISNSANFKNSIGKPINIIRLNRSNLENIPSSYKIRIIKPYQIANLNLSNHKSFLKILCHHNYIKMFRPPTPDEKPKIVNNKNMLYHNYKIRDHVGQPPEKISQTKKQNVGKEITHVSNLSTNRCPKSLFCKNIILTSNKRSSNKTNKGMPGRIQMNKQNTFVIDRCQWTIQEDWVLNFVFSRIYNIFENGNWQIVKDFVQSVCDNNNRSIRQIQNRLDHIIKIQEEDGDISTHPPGTKKNNKAKIFLNPKKAGANYICDNFVTLHKLYAARFTNAVRFSTGRCKRLSVSQDGNKQLNSVMLPDSAEYISPGDMKAFMAKMKLEEHKNYIKNKSNNASTMSVKGKSVHIVNHNINVMRGNRPTIKQIIPNSNVISNSFTISNNQKKYRQCSTISTLKNSKKKMLKRQNSMILDQYQMQKMNTSIHFQNSQDNFISPFKKPTVSYSNVNIRNIPISDNGRLSNPNVFNVRMNRSDTGYRQNNIVKINTIRKPNDHMQNRVQARVISTRNLRFSKPQNPQKNIPNSTPGPIHIVRNIQSGPKIAKRFSVQQFRHLLKNQQFINNNDPRKDSSSNIITILPNKGQPTNSHNQSFIRMATPKQQKSNVFTEQDEIRTYSPNSEIVPINANSQNFGSKIISNMQRVSRSSGYVINNSANFASSVKLKPTQIDKLSPQSTSQIPISRQPPVQSFNQPLKFETSGATLYNNFVKTPINRPRCNLDKHLTLRRVLNTKTDIKNYKPRPN</sequence>
<dbReference type="FunFam" id="3.40.50.10810:FF:000005">
    <property type="entry name" value="Photoperiod-independent early flowering 1"/>
    <property type="match status" value="1"/>
</dbReference>
<organism evidence="13 14">
    <name type="scientific">Intoshia linei</name>
    <dbReference type="NCBI Taxonomy" id="1819745"/>
    <lineage>
        <taxon>Eukaryota</taxon>
        <taxon>Metazoa</taxon>
        <taxon>Spiralia</taxon>
        <taxon>Lophotrochozoa</taxon>
        <taxon>Mesozoa</taxon>
        <taxon>Orthonectida</taxon>
        <taxon>Rhopaluridae</taxon>
        <taxon>Intoshia</taxon>
    </lineage>
</organism>
<feature type="domain" description="Helicase ATP-binding" evidence="11">
    <location>
        <begin position="1"/>
        <end position="151"/>
    </location>
</feature>
<dbReference type="InterPro" id="IPR049730">
    <property type="entry name" value="SNF2/RAD54-like_C"/>
</dbReference>
<evidence type="ECO:0000256" key="10">
    <source>
        <dbReference type="SAM" id="SignalP"/>
    </source>
</evidence>
<keyword evidence="5" id="KW-0347">Helicase</keyword>
<dbReference type="SMART" id="SM00487">
    <property type="entry name" value="DEXDc"/>
    <property type="match status" value="1"/>
</dbReference>
<dbReference type="Pfam" id="PF00271">
    <property type="entry name" value="Helicase_C"/>
    <property type="match status" value="1"/>
</dbReference>
<evidence type="ECO:0000256" key="9">
    <source>
        <dbReference type="ARBA" id="ARBA00023242"/>
    </source>
</evidence>
<dbReference type="PROSITE" id="PS51194">
    <property type="entry name" value="HELICASE_CTER"/>
    <property type="match status" value="1"/>
</dbReference>
<dbReference type="Pfam" id="PF00176">
    <property type="entry name" value="SNF2-rel_dom"/>
    <property type="match status" value="1"/>
</dbReference>
<proteinExistence type="inferred from homology"/>
<evidence type="ECO:0000256" key="7">
    <source>
        <dbReference type="ARBA" id="ARBA00022853"/>
    </source>
</evidence>
<dbReference type="InterPro" id="IPR014001">
    <property type="entry name" value="Helicase_ATP-bd"/>
</dbReference>
<feature type="domain" description="Helicase C-terminal" evidence="12">
    <location>
        <begin position="474"/>
        <end position="624"/>
    </location>
</feature>
<evidence type="ECO:0000259" key="11">
    <source>
        <dbReference type="PROSITE" id="PS51192"/>
    </source>
</evidence>
<dbReference type="InterPro" id="IPR000330">
    <property type="entry name" value="SNF2_N"/>
</dbReference>
<keyword evidence="6" id="KW-0067">ATP-binding</keyword>
<evidence type="ECO:0000256" key="1">
    <source>
        <dbReference type="ARBA" id="ARBA00004123"/>
    </source>
</evidence>
<dbReference type="InterPro" id="IPR001650">
    <property type="entry name" value="Helicase_C-like"/>
</dbReference>
<evidence type="ECO:0000313" key="14">
    <source>
        <dbReference type="Proteomes" id="UP000078046"/>
    </source>
</evidence>
<keyword evidence="8" id="KW-0238">DNA-binding</keyword>
<dbReference type="PROSITE" id="PS51192">
    <property type="entry name" value="HELICASE_ATP_BIND_1"/>
    <property type="match status" value="1"/>
</dbReference>
<dbReference type="GO" id="GO:0004386">
    <property type="term" value="F:helicase activity"/>
    <property type="evidence" value="ECO:0007669"/>
    <property type="project" value="UniProtKB-KW"/>
</dbReference>
<dbReference type="GO" id="GO:0016887">
    <property type="term" value="F:ATP hydrolysis activity"/>
    <property type="evidence" value="ECO:0007669"/>
    <property type="project" value="TreeGrafter"/>
</dbReference>
<dbReference type="CDD" id="cd18793">
    <property type="entry name" value="SF2_C_SNF"/>
    <property type="match status" value="1"/>
</dbReference>
<evidence type="ECO:0000259" key="12">
    <source>
        <dbReference type="PROSITE" id="PS51194"/>
    </source>
</evidence>
<dbReference type="InterPro" id="IPR027417">
    <property type="entry name" value="P-loop_NTPase"/>
</dbReference>
<keyword evidence="4" id="KW-0378">Hydrolase</keyword>
<dbReference type="InterPro" id="IPR038718">
    <property type="entry name" value="SNF2-like_sf"/>
</dbReference>
<protein>
    <submittedName>
        <fullName evidence="13">Uncharacterized protein</fullName>
    </submittedName>
</protein>
<evidence type="ECO:0000256" key="6">
    <source>
        <dbReference type="ARBA" id="ARBA00022840"/>
    </source>
</evidence>
<feature type="signal peptide" evidence="10">
    <location>
        <begin position="1"/>
        <end position="21"/>
    </location>
</feature>
<gene>
    <name evidence="13" type="ORF">A3Q56_03951</name>
</gene>
<dbReference type="Gene3D" id="3.40.50.300">
    <property type="entry name" value="P-loop containing nucleotide triphosphate hydrolases"/>
    <property type="match status" value="2"/>
</dbReference>
<keyword evidence="9" id="KW-0539">Nucleus</keyword>
<dbReference type="InterPro" id="IPR050520">
    <property type="entry name" value="INO80/SWR1_helicase"/>
</dbReference>
<reference evidence="13 14" key="1">
    <citation type="submission" date="2016-04" db="EMBL/GenBank/DDBJ databases">
        <title>The genome of Intoshia linei affirms orthonectids as highly simplified spiralians.</title>
        <authorList>
            <person name="Mikhailov K.V."/>
            <person name="Slusarev G.S."/>
            <person name="Nikitin M.A."/>
            <person name="Logacheva M.D."/>
            <person name="Penin A."/>
            <person name="Aleoshin V."/>
            <person name="Panchin Y.V."/>
        </authorList>
    </citation>
    <scope>NUCLEOTIDE SEQUENCE [LARGE SCALE GENOMIC DNA]</scope>
    <source>
        <strain evidence="13">Intl2013</strain>
        <tissue evidence="13">Whole animal</tissue>
    </source>
</reference>
<dbReference type="SMART" id="SM00490">
    <property type="entry name" value="HELICc"/>
    <property type="match status" value="1"/>
</dbReference>
<dbReference type="Proteomes" id="UP000078046">
    <property type="component" value="Unassembled WGS sequence"/>
</dbReference>
<keyword evidence="3" id="KW-0547">Nucleotide-binding</keyword>
<dbReference type="PANTHER" id="PTHR45685:SF1">
    <property type="entry name" value="HELICASE SRCAP"/>
    <property type="match status" value="1"/>
</dbReference>
<dbReference type="GO" id="GO:0042393">
    <property type="term" value="F:histone binding"/>
    <property type="evidence" value="ECO:0007669"/>
    <property type="project" value="TreeGrafter"/>
</dbReference>
<evidence type="ECO:0000313" key="13">
    <source>
        <dbReference type="EMBL" id="OAF68293.1"/>
    </source>
</evidence>
<dbReference type="GO" id="GO:0000812">
    <property type="term" value="C:Swr1 complex"/>
    <property type="evidence" value="ECO:0007669"/>
    <property type="project" value="TreeGrafter"/>
</dbReference>
<keyword evidence="7" id="KW-0156">Chromatin regulator</keyword>
<dbReference type="GO" id="GO:0003677">
    <property type="term" value="F:DNA binding"/>
    <property type="evidence" value="ECO:0007669"/>
    <property type="project" value="UniProtKB-KW"/>
</dbReference>
<evidence type="ECO:0000256" key="2">
    <source>
        <dbReference type="ARBA" id="ARBA00009220"/>
    </source>
</evidence>
<evidence type="ECO:0000256" key="8">
    <source>
        <dbReference type="ARBA" id="ARBA00023125"/>
    </source>
</evidence>
<name>A0A177B3U7_9BILA</name>
<keyword evidence="10" id="KW-0732">Signal</keyword>
<dbReference type="OrthoDB" id="448448at2759"/>
<dbReference type="GO" id="GO:0005524">
    <property type="term" value="F:ATP binding"/>
    <property type="evidence" value="ECO:0007669"/>
    <property type="project" value="UniProtKB-KW"/>
</dbReference>
<evidence type="ECO:0000256" key="4">
    <source>
        <dbReference type="ARBA" id="ARBA00022801"/>
    </source>
</evidence>
<dbReference type="EMBL" id="LWCA01000474">
    <property type="protein sequence ID" value="OAF68293.1"/>
    <property type="molecule type" value="Genomic_DNA"/>
</dbReference>
<dbReference type="GO" id="GO:0006338">
    <property type="term" value="P:chromatin remodeling"/>
    <property type="evidence" value="ECO:0007669"/>
    <property type="project" value="TreeGrafter"/>
</dbReference>
<dbReference type="Gene3D" id="3.40.50.10810">
    <property type="entry name" value="Tandem AAA-ATPase domain"/>
    <property type="match status" value="1"/>
</dbReference>
<dbReference type="PANTHER" id="PTHR45685">
    <property type="entry name" value="HELICASE SRCAP-RELATED"/>
    <property type="match status" value="1"/>
</dbReference>
<feature type="chain" id="PRO_5008056808" evidence="10">
    <location>
        <begin position="22"/>
        <end position="1651"/>
    </location>
</feature>
<accession>A0A177B3U7</accession>
<keyword evidence="14" id="KW-1185">Reference proteome</keyword>
<dbReference type="SUPFAM" id="SSF52540">
    <property type="entry name" value="P-loop containing nucleoside triphosphate hydrolases"/>
    <property type="match status" value="2"/>
</dbReference>
<comment type="similarity">
    <text evidence="2">Belongs to the SNF2/RAD54 helicase family. SWR1 subfamily.</text>
</comment>
<comment type="caution">
    <text evidence="13">The sequence shown here is derived from an EMBL/GenBank/DDBJ whole genome shotgun (WGS) entry which is preliminary data.</text>
</comment>